<sequence>MDNIPLLVQVIRGLIDYINHDSFVVKAKHFNTVRAYASRLLASYPVPDETEGIEELKPIQEINLDNYRSQFRHFINNLIYVYDLRALVKFNGCFNKAAIDIRLDVLELLIGLINITDLYREFVQEQTVIMKKVRALQDAVAVRKRGETANQSEMSAMGRELDEIGLNHIRSPIRAFLGRFSEYALVYFDRSVVLAINESKAYAFRKREQLQQFMGTIDRKHRGGRLLHSNLSDLVSLSGMTN</sequence>
<dbReference type="EMBL" id="LWDP01000010">
    <property type="protein sequence ID" value="ORD94732.1"/>
    <property type="molecule type" value="Genomic_DNA"/>
</dbReference>
<gene>
    <name evidence="1" type="ORF">ECANGB1_52</name>
</gene>
<dbReference type="VEuPathDB" id="MicrosporidiaDB:ECANGB1_52"/>
<name>A0A1Y1S8E8_9MICR</name>
<keyword evidence="2" id="KW-1185">Reference proteome</keyword>
<evidence type="ECO:0000313" key="2">
    <source>
        <dbReference type="Proteomes" id="UP000192639"/>
    </source>
</evidence>
<accession>A0A1Y1S8E8</accession>
<organism evidence="1 2">
    <name type="scientific">Enterospora canceri</name>
    <dbReference type="NCBI Taxonomy" id="1081671"/>
    <lineage>
        <taxon>Eukaryota</taxon>
        <taxon>Fungi</taxon>
        <taxon>Fungi incertae sedis</taxon>
        <taxon>Microsporidia</taxon>
        <taxon>Enterocytozoonidae</taxon>
        <taxon>Enterospora</taxon>
    </lineage>
</organism>
<dbReference type="AlphaFoldDB" id="A0A1Y1S8E8"/>
<dbReference type="Proteomes" id="UP000192639">
    <property type="component" value="Unassembled WGS sequence"/>
</dbReference>
<comment type="caution">
    <text evidence="1">The sequence shown here is derived from an EMBL/GenBank/DDBJ whole genome shotgun (WGS) entry which is preliminary data.</text>
</comment>
<protein>
    <submittedName>
        <fullName evidence="1">Uncharacterized protein</fullName>
    </submittedName>
</protein>
<evidence type="ECO:0000313" key="1">
    <source>
        <dbReference type="EMBL" id="ORD94732.1"/>
    </source>
</evidence>
<proteinExistence type="predicted"/>
<reference evidence="1 2" key="1">
    <citation type="journal article" date="2017" name="Environ. Microbiol.">
        <title>Decay of the glycolytic pathway and adaptation to intranuclear parasitism within Enterocytozoonidae microsporidia.</title>
        <authorList>
            <person name="Wiredu Boakye D."/>
            <person name="Jaroenlak P."/>
            <person name="Prachumwat A."/>
            <person name="Williams T.A."/>
            <person name="Bateman K.S."/>
            <person name="Itsathitphaisarn O."/>
            <person name="Sritunyalucksana K."/>
            <person name="Paszkiewicz K.H."/>
            <person name="Moore K.A."/>
            <person name="Stentiford G.D."/>
            <person name="Williams B.A."/>
        </authorList>
    </citation>
    <scope>NUCLEOTIDE SEQUENCE [LARGE SCALE GENOMIC DNA]</scope>
    <source>
        <strain evidence="1 2">GB1</strain>
    </source>
</reference>